<comment type="catalytic activity">
    <reaction evidence="5">
        <text>[pyruvate, water dikinase] + ADP = [pyruvate, water dikinase]-phosphate + AMP + H(+)</text>
        <dbReference type="Rhea" id="RHEA:46020"/>
        <dbReference type="Rhea" id="RHEA-COMP:11425"/>
        <dbReference type="Rhea" id="RHEA-COMP:11426"/>
        <dbReference type="ChEBI" id="CHEBI:15378"/>
        <dbReference type="ChEBI" id="CHEBI:43176"/>
        <dbReference type="ChEBI" id="CHEBI:68546"/>
        <dbReference type="ChEBI" id="CHEBI:456215"/>
        <dbReference type="ChEBI" id="CHEBI:456216"/>
        <dbReference type="EC" id="2.7.11.33"/>
    </reaction>
</comment>
<dbReference type="GO" id="GO:0004674">
    <property type="term" value="F:protein serine/threonine kinase activity"/>
    <property type="evidence" value="ECO:0007669"/>
    <property type="project" value="UniProtKB-UniRule"/>
</dbReference>
<evidence type="ECO:0000313" key="7">
    <source>
        <dbReference type="Proteomes" id="UP000253083"/>
    </source>
</evidence>
<dbReference type="EC" id="2.7.11.33" evidence="5"/>
<comment type="similarity">
    <text evidence="5">Belongs to the pyruvate, phosphate/water dikinase regulatory protein family. PSRP subfamily.</text>
</comment>
<dbReference type="AlphaFoldDB" id="A0A395JGL5"/>
<dbReference type="Pfam" id="PF03618">
    <property type="entry name" value="Kinase-PPPase"/>
    <property type="match status" value="1"/>
</dbReference>
<dbReference type="GO" id="GO:0005524">
    <property type="term" value="F:ATP binding"/>
    <property type="evidence" value="ECO:0007669"/>
    <property type="project" value="InterPro"/>
</dbReference>
<dbReference type="EMBL" id="QNRT01000006">
    <property type="protein sequence ID" value="RBP48616.1"/>
    <property type="molecule type" value="Genomic_DNA"/>
</dbReference>
<evidence type="ECO:0000256" key="3">
    <source>
        <dbReference type="ARBA" id="ARBA00022741"/>
    </source>
</evidence>
<keyword evidence="1 5" id="KW-0723">Serine/threonine-protein kinase</keyword>
<evidence type="ECO:0000256" key="2">
    <source>
        <dbReference type="ARBA" id="ARBA00022679"/>
    </source>
</evidence>
<keyword evidence="7" id="KW-1185">Reference proteome</keyword>
<comment type="catalytic activity">
    <reaction evidence="5">
        <text>[pyruvate, water dikinase]-phosphate + phosphate + H(+) = [pyruvate, water dikinase] + diphosphate</text>
        <dbReference type="Rhea" id="RHEA:48580"/>
        <dbReference type="Rhea" id="RHEA-COMP:11425"/>
        <dbReference type="Rhea" id="RHEA-COMP:11426"/>
        <dbReference type="ChEBI" id="CHEBI:15378"/>
        <dbReference type="ChEBI" id="CHEBI:33019"/>
        <dbReference type="ChEBI" id="CHEBI:43176"/>
        <dbReference type="ChEBI" id="CHEBI:43474"/>
        <dbReference type="ChEBI" id="CHEBI:68546"/>
        <dbReference type="EC" id="2.7.4.28"/>
    </reaction>
</comment>
<keyword evidence="2 5" id="KW-0808">Transferase</keyword>
<dbReference type="EC" id="2.7.4.28" evidence="5"/>
<dbReference type="InterPro" id="IPR005177">
    <property type="entry name" value="Kinase-pyrophosphorylase"/>
</dbReference>
<comment type="caution">
    <text evidence="6">The sequence shown here is derived from an EMBL/GenBank/DDBJ whole genome shotgun (WGS) entry which is preliminary data.</text>
</comment>
<dbReference type="InterPro" id="IPR026530">
    <property type="entry name" value="PSRP"/>
</dbReference>
<dbReference type="PANTHER" id="PTHR31756">
    <property type="entry name" value="PYRUVATE, PHOSPHATE DIKINASE REGULATORY PROTEIN 1, CHLOROPLASTIC"/>
    <property type="match status" value="1"/>
</dbReference>
<keyword evidence="3 5" id="KW-0547">Nucleotide-binding</keyword>
<evidence type="ECO:0000256" key="5">
    <source>
        <dbReference type="HAMAP-Rule" id="MF_01062"/>
    </source>
</evidence>
<accession>A0A395JGL5</accession>
<name>A0A395JGL5_9GAMM</name>
<keyword evidence="4 5" id="KW-0418">Kinase</keyword>
<evidence type="ECO:0000313" key="6">
    <source>
        <dbReference type="EMBL" id="RBP48616.1"/>
    </source>
</evidence>
<dbReference type="GO" id="GO:0016776">
    <property type="term" value="F:phosphotransferase activity, phosphate group as acceptor"/>
    <property type="evidence" value="ECO:0007669"/>
    <property type="project" value="UniProtKB-UniRule"/>
</dbReference>
<dbReference type="Proteomes" id="UP000253083">
    <property type="component" value="Unassembled WGS sequence"/>
</dbReference>
<proteinExistence type="inferred from homology"/>
<dbReference type="HAMAP" id="MF_01062">
    <property type="entry name" value="PSRP"/>
    <property type="match status" value="1"/>
</dbReference>
<sequence length="279" mass="31537">MKRKVFFLSDSTGMTAENLGRSLLVQFPQIQFESVTKPFVDTPEKAHRIAAEINKEAQESIARPIVVDTILNQDVSIVIENSNCFYIDVFSTFLSPLEAELGVKSAHNVGHPAIFKEDSRTVDQNYMQRIDAVHFALANDDGMHLHRYAEADIILIGVSRTGKTPTSVYLGMQYGVKAANYPLIPDDLDTGKLPNALVEHQRKLFGLTIRPARLSEIRNERKPNSQYANLRTCVDEIRQAETLYRQYRVPYIDTTQLSVEEIAARMLQRAGIERRVASL</sequence>
<dbReference type="PANTHER" id="PTHR31756:SF3">
    <property type="entry name" value="PYRUVATE, PHOSPHATE DIKINASE REGULATORY PROTEIN 1, CHLOROPLASTIC"/>
    <property type="match status" value="1"/>
</dbReference>
<reference evidence="6 7" key="1">
    <citation type="submission" date="2018-06" db="EMBL/GenBank/DDBJ databases">
        <title>Genomic Encyclopedia of Type Strains, Phase IV (KMG-IV): sequencing the most valuable type-strain genomes for metagenomic binning, comparative biology and taxonomic classification.</title>
        <authorList>
            <person name="Goeker M."/>
        </authorList>
    </citation>
    <scope>NUCLEOTIDE SEQUENCE [LARGE SCALE GENOMIC DNA]</scope>
    <source>
        <strain evidence="6 7">DSM 24032</strain>
    </source>
</reference>
<organism evidence="6 7">
    <name type="scientific">Arenicella xantha</name>
    <dbReference type="NCBI Taxonomy" id="644221"/>
    <lineage>
        <taxon>Bacteria</taxon>
        <taxon>Pseudomonadati</taxon>
        <taxon>Pseudomonadota</taxon>
        <taxon>Gammaproteobacteria</taxon>
        <taxon>Arenicellales</taxon>
        <taxon>Arenicellaceae</taxon>
        <taxon>Arenicella</taxon>
    </lineage>
</organism>
<comment type="function">
    <text evidence="5">Bifunctional serine/threonine kinase and phosphorylase involved in the regulation of the phosphoenolpyruvate synthase (PEPS) by catalyzing its phosphorylation/dephosphorylation.</text>
</comment>
<dbReference type="NCBIfam" id="NF003742">
    <property type="entry name" value="PRK05339.1"/>
    <property type="match status" value="1"/>
</dbReference>
<dbReference type="FunCoup" id="A0A395JGL5">
    <property type="interactions" value="252"/>
</dbReference>
<gene>
    <name evidence="6" type="ORF">DFR28_106103</name>
</gene>
<dbReference type="GO" id="GO:0043531">
    <property type="term" value="F:ADP binding"/>
    <property type="evidence" value="ECO:0007669"/>
    <property type="project" value="UniProtKB-UniRule"/>
</dbReference>
<dbReference type="OrthoDB" id="9782201at2"/>
<evidence type="ECO:0000256" key="4">
    <source>
        <dbReference type="ARBA" id="ARBA00022777"/>
    </source>
</evidence>
<dbReference type="InParanoid" id="A0A395JGL5"/>
<dbReference type="RefSeq" id="WP_113955645.1">
    <property type="nucleotide sequence ID" value="NZ_QNRT01000006.1"/>
</dbReference>
<protein>
    <recommendedName>
        <fullName evidence="5">Putative phosphoenolpyruvate synthase regulatory protein</fullName>
        <shortName evidence="5">PEP synthase regulatory protein</shortName>
        <shortName evidence="5">PSRP</shortName>
        <ecNumber evidence="5">2.7.11.33</ecNumber>
        <ecNumber evidence="5">2.7.4.28</ecNumber>
    </recommendedName>
    <alternativeName>
        <fullName evidence="5">Pyruvate, water dikinase regulatory protein</fullName>
    </alternativeName>
</protein>
<evidence type="ECO:0000256" key="1">
    <source>
        <dbReference type="ARBA" id="ARBA00022527"/>
    </source>
</evidence>
<feature type="binding site" evidence="5">
    <location>
        <begin position="157"/>
        <end position="164"/>
    </location>
    <ligand>
        <name>ADP</name>
        <dbReference type="ChEBI" id="CHEBI:456216"/>
    </ligand>
</feature>